<evidence type="ECO:0000313" key="1">
    <source>
        <dbReference type="EMBL" id="CAG7728018.1"/>
    </source>
</evidence>
<protein>
    <submittedName>
        <fullName evidence="1">Uncharacterized protein</fullName>
    </submittedName>
</protein>
<gene>
    <name evidence="1" type="ORF">AFUS01_LOCUS16829</name>
</gene>
<evidence type="ECO:0000313" key="2">
    <source>
        <dbReference type="Proteomes" id="UP000708208"/>
    </source>
</evidence>
<sequence length="39" mass="3760">PGPCLSGSVVVGQGPALVGQWCRPGPCLSGSVVSARALP</sequence>
<dbReference type="Proteomes" id="UP000708208">
    <property type="component" value="Unassembled WGS sequence"/>
</dbReference>
<dbReference type="EMBL" id="CAJVCH010157170">
    <property type="protein sequence ID" value="CAG7728018.1"/>
    <property type="molecule type" value="Genomic_DNA"/>
</dbReference>
<proteinExistence type="predicted"/>
<name>A0A8J2JV56_9HEXA</name>
<comment type="caution">
    <text evidence="1">The sequence shown here is derived from an EMBL/GenBank/DDBJ whole genome shotgun (WGS) entry which is preliminary data.</text>
</comment>
<reference evidence="1" key="1">
    <citation type="submission" date="2021-06" db="EMBL/GenBank/DDBJ databases">
        <authorList>
            <person name="Hodson N. C."/>
            <person name="Mongue J. A."/>
            <person name="Jaron S. K."/>
        </authorList>
    </citation>
    <scope>NUCLEOTIDE SEQUENCE</scope>
</reference>
<accession>A0A8J2JV56</accession>
<feature type="non-terminal residue" evidence="1">
    <location>
        <position position="1"/>
    </location>
</feature>
<keyword evidence="2" id="KW-1185">Reference proteome</keyword>
<dbReference type="AlphaFoldDB" id="A0A8J2JV56"/>
<organism evidence="1 2">
    <name type="scientific">Allacma fusca</name>
    <dbReference type="NCBI Taxonomy" id="39272"/>
    <lineage>
        <taxon>Eukaryota</taxon>
        <taxon>Metazoa</taxon>
        <taxon>Ecdysozoa</taxon>
        <taxon>Arthropoda</taxon>
        <taxon>Hexapoda</taxon>
        <taxon>Collembola</taxon>
        <taxon>Symphypleona</taxon>
        <taxon>Sminthuridae</taxon>
        <taxon>Allacma</taxon>
    </lineage>
</organism>